<protein>
    <submittedName>
        <fullName evidence="2">Uncharacterized protein</fullName>
    </submittedName>
</protein>
<sequence length="181" mass="20689">MDDPILVAERAVPRAGNLRMRHPHVSPLEAVRINMSTERETYWDVTDWAAERNRVFFIERVRHAIGHELHEAQKAAFVEEGRNPEEAPLPTQEHVTAEVASYLDERVTAIRDAAGAFPPSDEALRAAQRYGWRWTREDLDRILPEDDSANGVLHSDGRKKKNYSPRFVPANEGTTHLCKPF</sequence>
<reference evidence="2 3" key="1">
    <citation type="submission" date="2019-02" db="EMBL/GenBank/DDBJ databases">
        <title>Genome sequencing of the rare red list fungi Hericium alpestre (H. flagellum).</title>
        <authorList>
            <person name="Buettner E."/>
            <person name="Kellner H."/>
        </authorList>
    </citation>
    <scope>NUCLEOTIDE SEQUENCE [LARGE SCALE GENOMIC DNA]</scope>
    <source>
        <strain evidence="2 3">DSM 108284</strain>
    </source>
</reference>
<proteinExistence type="predicted"/>
<dbReference type="EMBL" id="SFCI01000409">
    <property type="protein sequence ID" value="TFY79983.1"/>
    <property type="molecule type" value="Genomic_DNA"/>
</dbReference>
<evidence type="ECO:0000313" key="2">
    <source>
        <dbReference type="EMBL" id="TFY79983.1"/>
    </source>
</evidence>
<dbReference type="AlphaFoldDB" id="A0A4Z0A0Y1"/>
<dbReference type="Proteomes" id="UP000298061">
    <property type="component" value="Unassembled WGS sequence"/>
</dbReference>
<evidence type="ECO:0000313" key="3">
    <source>
        <dbReference type="Proteomes" id="UP000298061"/>
    </source>
</evidence>
<accession>A0A4Z0A0Y1</accession>
<comment type="caution">
    <text evidence="2">The sequence shown here is derived from an EMBL/GenBank/DDBJ whole genome shotgun (WGS) entry which is preliminary data.</text>
</comment>
<organism evidence="2 3">
    <name type="scientific">Hericium alpestre</name>
    <dbReference type="NCBI Taxonomy" id="135208"/>
    <lineage>
        <taxon>Eukaryota</taxon>
        <taxon>Fungi</taxon>
        <taxon>Dikarya</taxon>
        <taxon>Basidiomycota</taxon>
        <taxon>Agaricomycotina</taxon>
        <taxon>Agaricomycetes</taxon>
        <taxon>Russulales</taxon>
        <taxon>Hericiaceae</taxon>
        <taxon>Hericium</taxon>
    </lineage>
</organism>
<evidence type="ECO:0000256" key="1">
    <source>
        <dbReference type="SAM" id="MobiDB-lite"/>
    </source>
</evidence>
<gene>
    <name evidence="2" type="ORF">EWM64_g4029</name>
</gene>
<feature type="region of interest" description="Disordered" evidence="1">
    <location>
        <begin position="146"/>
        <end position="168"/>
    </location>
</feature>
<keyword evidence="3" id="KW-1185">Reference proteome</keyword>
<name>A0A4Z0A0Y1_9AGAM</name>